<dbReference type="PANTHER" id="PTHR33164:SF102">
    <property type="entry name" value="TRANSCRIPTIONAL REGULATORY PROTEIN"/>
    <property type="match status" value="1"/>
</dbReference>
<dbReference type="Gene3D" id="1.10.10.10">
    <property type="entry name" value="Winged helix-like DNA-binding domain superfamily/Winged helix DNA-binding domain"/>
    <property type="match status" value="1"/>
</dbReference>
<dbReference type="RefSeq" id="WP_280999371.1">
    <property type="nucleotide sequence ID" value="NZ_CP069362.1"/>
</dbReference>
<keyword evidence="3" id="KW-1185">Reference proteome</keyword>
<dbReference type="InterPro" id="IPR039422">
    <property type="entry name" value="MarR/SlyA-like"/>
</dbReference>
<accession>A0ABY8PRK9</accession>
<evidence type="ECO:0000313" key="3">
    <source>
        <dbReference type="Proteomes" id="UP001232493"/>
    </source>
</evidence>
<name>A0ABY8PRK9_9BACT</name>
<evidence type="ECO:0000259" key="1">
    <source>
        <dbReference type="PROSITE" id="PS50995"/>
    </source>
</evidence>
<organism evidence="2 3">
    <name type="scientific">Marinitoga aeolica</name>
    <dbReference type="NCBI Taxonomy" id="2809031"/>
    <lineage>
        <taxon>Bacteria</taxon>
        <taxon>Thermotogati</taxon>
        <taxon>Thermotogota</taxon>
        <taxon>Thermotogae</taxon>
        <taxon>Petrotogales</taxon>
        <taxon>Petrotogaceae</taxon>
        <taxon>Marinitoga</taxon>
    </lineage>
</organism>
<evidence type="ECO:0000313" key="2">
    <source>
        <dbReference type="EMBL" id="WGS65153.1"/>
    </source>
</evidence>
<dbReference type="PANTHER" id="PTHR33164">
    <property type="entry name" value="TRANSCRIPTIONAL REGULATOR, MARR FAMILY"/>
    <property type="match status" value="1"/>
</dbReference>
<feature type="domain" description="HTH marR-type" evidence="1">
    <location>
        <begin position="1"/>
        <end position="143"/>
    </location>
</feature>
<dbReference type="InterPro" id="IPR036388">
    <property type="entry name" value="WH-like_DNA-bd_sf"/>
</dbReference>
<dbReference type="SUPFAM" id="SSF46785">
    <property type="entry name" value="Winged helix' DNA-binding domain"/>
    <property type="match status" value="1"/>
</dbReference>
<reference evidence="2 3" key="1">
    <citation type="submission" date="2021-02" db="EMBL/GenBank/DDBJ databases">
        <title>Characterization of Marinitoga sp. nov. str. BP5-C20A.</title>
        <authorList>
            <person name="Erauso G."/>
            <person name="Postec A."/>
        </authorList>
    </citation>
    <scope>NUCLEOTIDE SEQUENCE [LARGE SCALE GENOMIC DNA]</scope>
    <source>
        <strain evidence="2 3">BP5-C20A</strain>
    </source>
</reference>
<dbReference type="SMART" id="SM00347">
    <property type="entry name" value="HTH_MARR"/>
    <property type="match status" value="1"/>
</dbReference>
<sequence length="147" mass="17209">MEKNRLENFEKILRDICFKIKVEGRKIIKNSEISPAQFDLLQIIYFRGPKRVTDISIALGITKSTTTGLINRLENSGYLKKTKDEKDKRVTTIQITQKGENVIKEVIKARVEFMNKVLSQIENPENLMRQLEHLDYTINEVRNNEKE</sequence>
<dbReference type="InterPro" id="IPR000835">
    <property type="entry name" value="HTH_MarR-typ"/>
</dbReference>
<dbReference type="PROSITE" id="PS50995">
    <property type="entry name" value="HTH_MARR_2"/>
    <property type="match status" value="1"/>
</dbReference>
<dbReference type="Proteomes" id="UP001232493">
    <property type="component" value="Chromosome"/>
</dbReference>
<dbReference type="PRINTS" id="PR00598">
    <property type="entry name" value="HTHMARR"/>
</dbReference>
<dbReference type="Pfam" id="PF01047">
    <property type="entry name" value="MarR"/>
    <property type="match status" value="1"/>
</dbReference>
<dbReference type="InterPro" id="IPR036390">
    <property type="entry name" value="WH_DNA-bd_sf"/>
</dbReference>
<gene>
    <name evidence="2" type="ORF">JRV97_00945</name>
</gene>
<proteinExistence type="predicted"/>
<dbReference type="EMBL" id="CP069362">
    <property type="protein sequence ID" value="WGS65153.1"/>
    <property type="molecule type" value="Genomic_DNA"/>
</dbReference>
<protein>
    <submittedName>
        <fullName evidence="2">MarR family transcriptional regulator</fullName>
    </submittedName>
</protein>